<dbReference type="SUPFAM" id="SSF52540">
    <property type="entry name" value="P-loop containing nucleoside triphosphate hydrolases"/>
    <property type="match status" value="1"/>
</dbReference>
<comment type="caution">
    <text evidence="4">The sequence shown here is derived from an EMBL/GenBank/DDBJ whole genome shotgun (WGS) entry which is preliminary data.</text>
</comment>
<dbReference type="Gene3D" id="3.40.50.300">
    <property type="entry name" value="P-loop containing nucleotide triphosphate hydrolases"/>
    <property type="match status" value="1"/>
</dbReference>
<organism evidence="4 5">
    <name type="scientific">Amycolatopsis oliviviridis</name>
    <dbReference type="NCBI Taxonomy" id="1471590"/>
    <lineage>
        <taxon>Bacteria</taxon>
        <taxon>Bacillati</taxon>
        <taxon>Actinomycetota</taxon>
        <taxon>Actinomycetes</taxon>
        <taxon>Pseudonocardiales</taxon>
        <taxon>Pseudonocardiaceae</taxon>
        <taxon>Amycolatopsis</taxon>
    </lineage>
</organism>
<evidence type="ECO:0000256" key="1">
    <source>
        <dbReference type="ARBA" id="ARBA00022741"/>
    </source>
</evidence>
<feature type="domain" description="ABC transporter" evidence="3">
    <location>
        <begin position="5"/>
        <end position="229"/>
    </location>
</feature>
<evidence type="ECO:0000259" key="3">
    <source>
        <dbReference type="PROSITE" id="PS50893"/>
    </source>
</evidence>
<accession>A0ABQ3M2N5</accession>
<protein>
    <submittedName>
        <fullName evidence="4">ABC transporter ATP-binding protein</fullName>
    </submittedName>
</protein>
<name>A0ABQ3M2N5_9PSEU</name>
<evidence type="ECO:0000256" key="2">
    <source>
        <dbReference type="ARBA" id="ARBA00022840"/>
    </source>
</evidence>
<dbReference type="InterPro" id="IPR027417">
    <property type="entry name" value="P-loop_NTPase"/>
</dbReference>
<reference evidence="5" key="1">
    <citation type="journal article" date="2019" name="Int. J. Syst. Evol. Microbiol.">
        <title>The Global Catalogue of Microorganisms (GCM) 10K type strain sequencing project: providing services to taxonomists for standard genome sequencing and annotation.</title>
        <authorList>
            <consortium name="The Broad Institute Genomics Platform"/>
            <consortium name="The Broad Institute Genome Sequencing Center for Infectious Disease"/>
            <person name="Wu L."/>
            <person name="Ma J."/>
        </authorList>
    </citation>
    <scope>NUCLEOTIDE SEQUENCE [LARGE SCALE GENOMIC DNA]</scope>
    <source>
        <strain evidence="5">CGMCC 4.7683</strain>
    </source>
</reference>
<dbReference type="InterPro" id="IPR003439">
    <property type="entry name" value="ABC_transporter-like_ATP-bd"/>
</dbReference>
<sequence>MTPTISTTGLTRRYGDHLALGEVSVDIEEGKITGLLGRNGAGKSTFLRIVTAQEFASTGSVRVFGENPVENERVLRRMVLVREDQQFPDFKVRHALAAASWFYPNWDAELADTLLRDFDLPLKRPIKKLSRGMRSALSITIGLAARAELTLLDEPYAGLDAVARQLFYDRLLDDYSSHPRTVLLSTHLIDEVADLLEHVVMIDKGRVVLDAPADDLRGSAATVSGPALAVDDFVAGRRVLHRRKIGSRASVTVADSLDAAAKARAKALHLKLEPLSLQQLMVHTSNGQATTTEEASA</sequence>
<dbReference type="InterPro" id="IPR003593">
    <property type="entry name" value="AAA+_ATPase"/>
</dbReference>
<dbReference type="PANTHER" id="PTHR43158:SF5">
    <property type="entry name" value="ABC TRANSPORTER, ATP-BINDING PROTEIN"/>
    <property type="match status" value="1"/>
</dbReference>
<dbReference type="CDD" id="cd03230">
    <property type="entry name" value="ABC_DR_subfamily_A"/>
    <property type="match status" value="1"/>
</dbReference>
<evidence type="ECO:0000313" key="4">
    <source>
        <dbReference type="EMBL" id="GHH31173.1"/>
    </source>
</evidence>
<dbReference type="PANTHER" id="PTHR43158">
    <property type="entry name" value="SKFA PEPTIDE EXPORT ATP-BINDING PROTEIN SKFE"/>
    <property type="match status" value="1"/>
</dbReference>
<dbReference type="GO" id="GO:0005524">
    <property type="term" value="F:ATP binding"/>
    <property type="evidence" value="ECO:0007669"/>
    <property type="project" value="UniProtKB-KW"/>
</dbReference>
<dbReference type="RefSeq" id="WP_191258307.1">
    <property type="nucleotide sequence ID" value="NZ_BNAY01000009.1"/>
</dbReference>
<dbReference type="EMBL" id="BNAY01000009">
    <property type="protein sequence ID" value="GHH31173.1"/>
    <property type="molecule type" value="Genomic_DNA"/>
</dbReference>
<dbReference type="Proteomes" id="UP000635387">
    <property type="component" value="Unassembled WGS sequence"/>
</dbReference>
<keyword evidence="2 4" id="KW-0067">ATP-binding</keyword>
<dbReference type="PROSITE" id="PS50893">
    <property type="entry name" value="ABC_TRANSPORTER_2"/>
    <property type="match status" value="1"/>
</dbReference>
<keyword evidence="1" id="KW-0547">Nucleotide-binding</keyword>
<proteinExistence type="predicted"/>
<dbReference type="Pfam" id="PF00005">
    <property type="entry name" value="ABC_tran"/>
    <property type="match status" value="1"/>
</dbReference>
<gene>
    <name evidence="4" type="ORF">GCM10017790_65860</name>
</gene>
<keyword evidence="5" id="KW-1185">Reference proteome</keyword>
<dbReference type="SMART" id="SM00382">
    <property type="entry name" value="AAA"/>
    <property type="match status" value="1"/>
</dbReference>
<evidence type="ECO:0000313" key="5">
    <source>
        <dbReference type="Proteomes" id="UP000635387"/>
    </source>
</evidence>